<dbReference type="EMBL" id="JOKZ01000781">
    <property type="protein sequence ID" value="KKO96663.1"/>
    <property type="molecule type" value="Genomic_DNA"/>
</dbReference>
<proteinExistence type="predicted"/>
<dbReference type="Pfam" id="PF00082">
    <property type="entry name" value="Peptidase_S8"/>
    <property type="match status" value="1"/>
</dbReference>
<dbReference type="Gene3D" id="3.40.50.200">
    <property type="entry name" value="Peptidase S8/S53 domain"/>
    <property type="match status" value="1"/>
</dbReference>
<dbReference type="SUPFAM" id="SSF52743">
    <property type="entry name" value="Subtilisin-like"/>
    <property type="match status" value="1"/>
</dbReference>
<comment type="caution">
    <text evidence="2">The sequence shown here is derived from an EMBL/GenBank/DDBJ whole genome shotgun (WGS) entry which is preliminary data.</text>
</comment>
<evidence type="ECO:0000313" key="2">
    <source>
        <dbReference type="EMBL" id="KKO96663.1"/>
    </source>
</evidence>
<accession>A0A0F9ZU88</accession>
<protein>
    <recommendedName>
        <fullName evidence="1">Peptidase S8/S53 domain-containing protein</fullName>
    </recommendedName>
</protein>
<dbReference type="Proteomes" id="UP000034112">
    <property type="component" value="Unassembled WGS sequence"/>
</dbReference>
<name>A0A0F9ZU88_TRIHA</name>
<organism evidence="2 3">
    <name type="scientific">Trichoderma harzianum</name>
    <name type="common">Hypocrea lixii</name>
    <dbReference type="NCBI Taxonomy" id="5544"/>
    <lineage>
        <taxon>Eukaryota</taxon>
        <taxon>Fungi</taxon>
        <taxon>Dikarya</taxon>
        <taxon>Ascomycota</taxon>
        <taxon>Pezizomycotina</taxon>
        <taxon>Sordariomycetes</taxon>
        <taxon>Hypocreomycetidae</taxon>
        <taxon>Hypocreales</taxon>
        <taxon>Hypocreaceae</taxon>
        <taxon>Trichoderma</taxon>
    </lineage>
</organism>
<dbReference type="InterPro" id="IPR000209">
    <property type="entry name" value="Peptidase_S8/S53_dom"/>
</dbReference>
<feature type="domain" description="Peptidase S8/S53" evidence="1">
    <location>
        <begin position="261"/>
        <end position="481"/>
    </location>
</feature>
<dbReference type="AlphaFoldDB" id="A0A0F9ZU88"/>
<evidence type="ECO:0000313" key="3">
    <source>
        <dbReference type="Proteomes" id="UP000034112"/>
    </source>
</evidence>
<dbReference type="OrthoDB" id="3565018at2759"/>
<evidence type="ECO:0000259" key="1">
    <source>
        <dbReference type="Pfam" id="PF00082"/>
    </source>
</evidence>
<sequence>MSFHFPQFKSDSANEICADYVRGLQTMKVEFFRYERLFKYAIFPDLNGQVPFMGNEELKQDHNEVTDVFDWLSKRGVKEVMSLTVEDRLHCPHTDEDVASCVNKFRVRVLKWKKLDIYLTNLRKDAIEELHLWSSGNQSVHDQWLGQIPEFKQDILSPRRINEVSERLGQDLNDLHEKNGHPWISFYEETSVGRDVDSKSQPETQPQTQPRIKVSQIQWLQQRGNIIYRSLDNISSDLVGPRLAEFIKNFSNYYRDKTETRKTKVALIDSGVVVVGGARGEHLEGNVASSDLAQRIVEGISLVSRDNEEQPWWHATEPHGTQMATLICSINPFCDLYVVKVAESNASGITGHNVAKAVDWARKQGVDIISLSLIAFSDTDREMANAIKKARDNDIVVTCSTADEGSIGAHSVGDTSDVLPIAAIDKWGNLLPQSQKTGFKYQFIGHNVHVGQVPYLESAESIEGSSVSTAVAAGMASLILACARISSGFHSNDIDGGASWRFAMVTSIFHRMAEGGSWVVLEKLCGKGRLEKEYDFKKLVDEAFTDNDLSLDKDRPVS</sequence>
<reference evidence="3" key="1">
    <citation type="journal article" date="2015" name="Genome Announc.">
        <title>Draft whole-genome sequence of the biocontrol agent Trichoderma harzianum T6776.</title>
        <authorList>
            <person name="Baroncelli R."/>
            <person name="Piaggeschi G."/>
            <person name="Fiorini L."/>
            <person name="Bertolini E."/>
            <person name="Zapparata A."/>
            <person name="Pe M.E."/>
            <person name="Sarrocco S."/>
            <person name="Vannacci G."/>
        </authorList>
    </citation>
    <scope>NUCLEOTIDE SEQUENCE [LARGE SCALE GENOMIC DNA]</scope>
    <source>
        <strain evidence="3">T6776</strain>
    </source>
</reference>
<dbReference type="GO" id="GO:0004252">
    <property type="term" value="F:serine-type endopeptidase activity"/>
    <property type="evidence" value="ECO:0007669"/>
    <property type="project" value="InterPro"/>
</dbReference>
<gene>
    <name evidence="2" type="ORF">THAR02_11234</name>
</gene>
<dbReference type="InterPro" id="IPR036852">
    <property type="entry name" value="Peptidase_S8/S53_dom_sf"/>
</dbReference>
<dbReference type="GO" id="GO:0006508">
    <property type="term" value="P:proteolysis"/>
    <property type="evidence" value="ECO:0007669"/>
    <property type="project" value="InterPro"/>
</dbReference>